<keyword evidence="8" id="KW-1185">Reference proteome</keyword>
<protein>
    <submittedName>
        <fullName evidence="9">G2/mitotic-specific cyclin-B-like</fullName>
    </submittedName>
</protein>
<gene>
    <name evidence="9" type="primary">LOC117640131</name>
</gene>
<dbReference type="InterPro" id="IPR006671">
    <property type="entry name" value="Cyclin_N"/>
</dbReference>
<sequence length="493" mass="55060">MDAAATATATATATAGPLMWVCLNCEDRKFKTDRAMMDHKKSTRHEIKKKPVAAEVYEKHMKQFGGRGKDRQPPPPQQPHQPQPPPLRQEGVNGQSENLITSTTTLGVKRSALGEIGNNVVGCSNSVATLEPGALPGQKEFVKPIQRSYSTGSCINVKPPKDLVRPLPSPNIAARVKRTVSNTSVASVVLPAPQTQPSVKEEDAAVQPEDFVEDVDKADENNPLVVADYLDLLCSREEKYPIKKGFLHESYISPRMRAELVDWLVDVQLTLRLLPETLYFAVQILDRYLQAVPTVGKEELRLVAVAAMYVACNYDEEDRPPTDAFLSATKYNEELLLSMEDQIVKNLDSKLFCYPISLNCLRRFSKVLKVKTIHHYFSKFFLELALMEYSLCHVPPSLIAAAALYISLCILELNEKTGPQNWDAKMVHHSSYKLPEVEECAKALAAVIVQSSTWKYEAVKKKYSNSKMKEVALRQELTSECVIRLSEGKSPFP</sequence>
<dbReference type="OrthoDB" id="5590282at2759"/>
<evidence type="ECO:0000256" key="1">
    <source>
        <dbReference type="ARBA" id="ARBA00022618"/>
    </source>
</evidence>
<evidence type="ECO:0000313" key="8">
    <source>
        <dbReference type="Proteomes" id="UP000515158"/>
    </source>
</evidence>
<evidence type="ECO:0000256" key="2">
    <source>
        <dbReference type="ARBA" id="ARBA00023127"/>
    </source>
</evidence>
<dbReference type="InterPro" id="IPR013763">
    <property type="entry name" value="Cyclin-like_dom"/>
</dbReference>
<dbReference type="Proteomes" id="UP000515158">
    <property type="component" value="Unplaced"/>
</dbReference>
<dbReference type="KEGG" id="tpal:117640131"/>
<dbReference type="GO" id="GO:0005634">
    <property type="term" value="C:nucleus"/>
    <property type="evidence" value="ECO:0007669"/>
    <property type="project" value="UniProtKB-ARBA"/>
</dbReference>
<dbReference type="InterPro" id="IPR004367">
    <property type="entry name" value="Cyclin_C-dom"/>
</dbReference>
<evidence type="ECO:0000256" key="5">
    <source>
        <dbReference type="SAM" id="MobiDB-lite"/>
    </source>
</evidence>
<dbReference type="Pfam" id="PF00134">
    <property type="entry name" value="Cyclin_N"/>
    <property type="match status" value="1"/>
</dbReference>
<dbReference type="InterPro" id="IPR048258">
    <property type="entry name" value="Cyclins_cyclin-box"/>
</dbReference>
<reference evidence="9" key="1">
    <citation type="submission" date="2025-08" db="UniProtKB">
        <authorList>
            <consortium name="RefSeq"/>
        </authorList>
    </citation>
    <scope>IDENTIFICATION</scope>
    <source>
        <tissue evidence="9">Total insect</tissue>
    </source>
</reference>
<dbReference type="AlphaFoldDB" id="A0A6P8Y6U4"/>
<evidence type="ECO:0000313" key="9">
    <source>
        <dbReference type="RefSeq" id="XP_034232285.1"/>
    </source>
</evidence>
<comment type="similarity">
    <text evidence="4">Belongs to the cyclin family.</text>
</comment>
<dbReference type="SUPFAM" id="SSF47954">
    <property type="entry name" value="Cyclin-like"/>
    <property type="match status" value="2"/>
</dbReference>
<dbReference type="FunFam" id="1.10.472.10:FF:000001">
    <property type="entry name" value="G2/mitotic-specific cyclin"/>
    <property type="match status" value="1"/>
</dbReference>
<dbReference type="InterPro" id="IPR039361">
    <property type="entry name" value="Cyclin"/>
</dbReference>
<dbReference type="InterPro" id="IPR036915">
    <property type="entry name" value="Cyclin-like_sf"/>
</dbReference>
<keyword evidence="3" id="KW-0131">Cell cycle</keyword>
<dbReference type="GeneID" id="117640131"/>
<evidence type="ECO:0000259" key="7">
    <source>
        <dbReference type="SMART" id="SM01332"/>
    </source>
</evidence>
<keyword evidence="2 4" id="KW-0195">Cyclin</keyword>
<dbReference type="SMART" id="SM01332">
    <property type="entry name" value="Cyclin_C"/>
    <property type="match status" value="1"/>
</dbReference>
<feature type="compositionally biased region" description="Pro residues" evidence="5">
    <location>
        <begin position="73"/>
        <end position="87"/>
    </location>
</feature>
<proteinExistence type="inferred from homology"/>
<dbReference type="GO" id="GO:0051301">
    <property type="term" value="P:cell division"/>
    <property type="evidence" value="ECO:0007669"/>
    <property type="project" value="UniProtKB-KW"/>
</dbReference>
<feature type="domain" description="Cyclin-like" evidence="6">
    <location>
        <begin position="262"/>
        <end position="345"/>
    </location>
</feature>
<dbReference type="PANTHER" id="PTHR10177">
    <property type="entry name" value="CYCLINS"/>
    <property type="match status" value="1"/>
</dbReference>
<dbReference type="Pfam" id="PF02984">
    <property type="entry name" value="Cyclin_C"/>
    <property type="match status" value="1"/>
</dbReference>
<feature type="domain" description="Cyclin-like" evidence="6">
    <location>
        <begin position="359"/>
        <end position="446"/>
    </location>
</feature>
<dbReference type="GO" id="GO:0000278">
    <property type="term" value="P:mitotic cell cycle"/>
    <property type="evidence" value="ECO:0007669"/>
    <property type="project" value="UniProtKB-ARBA"/>
</dbReference>
<keyword evidence="1" id="KW-0132">Cell division</keyword>
<accession>A0A6P8Y6U4</accession>
<dbReference type="Gene3D" id="1.10.472.10">
    <property type="entry name" value="Cyclin-like"/>
    <property type="match status" value="2"/>
</dbReference>
<dbReference type="PROSITE" id="PS00292">
    <property type="entry name" value="CYCLINS"/>
    <property type="match status" value="1"/>
</dbReference>
<dbReference type="RefSeq" id="XP_034232285.1">
    <property type="nucleotide sequence ID" value="XM_034376394.1"/>
</dbReference>
<feature type="region of interest" description="Disordered" evidence="5">
    <location>
        <begin position="64"/>
        <end position="93"/>
    </location>
</feature>
<dbReference type="FunCoup" id="A0A6P8Y6U4">
    <property type="interactions" value="624"/>
</dbReference>
<feature type="domain" description="Cyclin C-terminal" evidence="7">
    <location>
        <begin position="355"/>
        <end position="477"/>
    </location>
</feature>
<evidence type="ECO:0000256" key="3">
    <source>
        <dbReference type="ARBA" id="ARBA00023306"/>
    </source>
</evidence>
<evidence type="ECO:0000259" key="6">
    <source>
        <dbReference type="SMART" id="SM00385"/>
    </source>
</evidence>
<evidence type="ECO:0000256" key="4">
    <source>
        <dbReference type="RuleBase" id="RU000383"/>
    </source>
</evidence>
<dbReference type="InParanoid" id="A0A6P8Y6U4"/>
<name>A0A6P8Y6U4_THRPL</name>
<organism evidence="9">
    <name type="scientific">Thrips palmi</name>
    <name type="common">Melon thrips</name>
    <dbReference type="NCBI Taxonomy" id="161013"/>
    <lineage>
        <taxon>Eukaryota</taxon>
        <taxon>Metazoa</taxon>
        <taxon>Ecdysozoa</taxon>
        <taxon>Arthropoda</taxon>
        <taxon>Hexapoda</taxon>
        <taxon>Insecta</taxon>
        <taxon>Pterygota</taxon>
        <taxon>Neoptera</taxon>
        <taxon>Paraneoptera</taxon>
        <taxon>Thysanoptera</taxon>
        <taxon>Terebrantia</taxon>
        <taxon>Thripoidea</taxon>
        <taxon>Thripidae</taxon>
        <taxon>Thrips</taxon>
    </lineage>
</organism>
<dbReference type="SMART" id="SM00385">
    <property type="entry name" value="CYCLIN"/>
    <property type="match status" value="2"/>
</dbReference>